<dbReference type="Pfam" id="PF04326">
    <property type="entry name" value="SLFN_AlbA_2"/>
    <property type="match status" value="1"/>
</dbReference>
<dbReference type="InterPro" id="IPR007421">
    <property type="entry name" value="Schlafen_AlbA_2_dom"/>
</dbReference>
<comment type="caution">
    <text evidence="3">The sequence shown here is derived from an EMBL/GenBank/DDBJ whole genome shotgun (WGS) entry which is preliminary data.</text>
</comment>
<feature type="transmembrane region" description="Helical" evidence="1">
    <location>
        <begin position="50"/>
        <end position="72"/>
    </location>
</feature>
<dbReference type="InterPro" id="IPR038461">
    <property type="entry name" value="Schlafen_AlbA_2_dom_sf"/>
</dbReference>
<evidence type="ECO:0000259" key="2">
    <source>
        <dbReference type="Pfam" id="PF04326"/>
    </source>
</evidence>
<evidence type="ECO:0000256" key="1">
    <source>
        <dbReference type="SAM" id="Phobius"/>
    </source>
</evidence>
<organism evidence="3 4">
    <name type="scientific">Candidatus Yanofskybacteria bacterium RIFCSPHIGHO2_02_FULL_50_12</name>
    <dbReference type="NCBI Taxonomy" id="1802685"/>
    <lineage>
        <taxon>Bacteria</taxon>
        <taxon>Candidatus Yanofskyibacteriota</taxon>
    </lineage>
</organism>
<dbReference type="PANTHER" id="PTHR30595">
    <property type="entry name" value="GLPR-RELATED TRANSCRIPTIONAL REPRESSOR"/>
    <property type="match status" value="1"/>
</dbReference>
<dbReference type="Proteomes" id="UP000178117">
    <property type="component" value="Unassembled WGS sequence"/>
</dbReference>
<keyword evidence="1" id="KW-1133">Transmembrane helix</keyword>
<reference evidence="3 4" key="1">
    <citation type="journal article" date="2016" name="Nat. Commun.">
        <title>Thousands of microbial genomes shed light on interconnected biogeochemical processes in an aquifer system.</title>
        <authorList>
            <person name="Anantharaman K."/>
            <person name="Brown C.T."/>
            <person name="Hug L.A."/>
            <person name="Sharon I."/>
            <person name="Castelle C.J."/>
            <person name="Probst A.J."/>
            <person name="Thomas B.C."/>
            <person name="Singh A."/>
            <person name="Wilkins M.J."/>
            <person name="Karaoz U."/>
            <person name="Brodie E.L."/>
            <person name="Williams K.H."/>
            <person name="Hubbard S.S."/>
            <person name="Banfield J.F."/>
        </authorList>
    </citation>
    <scope>NUCLEOTIDE SEQUENCE [LARGE SCALE GENOMIC DNA]</scope>
</reference>
<evidence type="ECO:0000313" key="4">
    <source>
        <dbReference type="Proteomes" id="UP000178117"/>
    </source>
</evidence>
<gene>
    <name evidence="3" type="ORF">A3C88_02310</name>
</gene>
<dbReference type="EMBL" id="MGJZ01000028">
    <property type="protein sequence ID" value="OGN16648.1"/>
    <property type="molecule type" value="Genomic_DNA"/>
</dbReference>
<name>A0A1F8FVQ0_9BACT</name>
<protein>
    <recommendedName>
        <fullName evidence="2">Schlafen AlbA-2 domain-containing protein</fullName>
    </recommendedName>
</protein>
<accession>A0A1F8FVQ0</accession>
<sequence length="239" mass="27699">MRLVFRNKKAMKIVRDLLLAELAAYGLLMGIALSAHWAKWYRQFALYDYVSFTVLEFTGLAIIQVAIILFVMRRSFGEEKTIHEIIRGNESEQIEFKTTFRWDVKRNQVNKELERGVVKTIAAFLNSEGGSLVIGVDDRREVFGLDPDLSSLTKKNHDGFENHFNNIFRAMIGPEFRRFVRLSFHHINGKYVCLVQVEPAHRPVYVKTEKNEDFFIRTGNATTALKMSEVAAYLSSWRQ</sequence>
<dbReference type="Gene3D" id="3.30.950.30">
    <property type="entry name" value="Schlafen, AAA domain"/>
    <property type="match status" value="1"/>
</dbReference>
<dbReference type="PANTHER" id="PTHR30595:SF6">
    <property type="entry name" value="SCHLAFEN ALBA-2 DOMAIN-CONTAINING PROTEIN"/>
    <property type="match status" value="1"/>
</dbReference>
<evidence type="ECO:0000313" key="3">
    <source>
        <dbReference type="EMBL" id="OGN16648.1"/>
    </source>
</evidence>
<keyword evidence="1" id="KW-0812">Transmembrane</keyword>
<dbReference type="AlphaFoldDB" id="A0A1F8FVQ0"/>
<proteinExistence type="predicted"/>
<keyword evidence="1" id="KW-0472">Membrane</keyword>
<feature type="domain" description="Schlafen AlbA-2" evidence="2">
    <location>
        <begin position="90"/>
        <end position="225"/>
    </location>
</feature>